<feature type="transmembrane region" description="Helical" evidence="6">
    <location>
        <begin position="212"/>
        <end position="231"/>
    </location>
</feature>
<reference evidence="9" key="1">
    <citation type="journal article" date="2019" name="Int. J. Syst. Evol. Microbiol.">
        <title>The Global Catalogue of Microorganisms (GCM) 10K type strain sequencing project: providing services to taxonomists for standard genome sequencing and annotation.</title>
        <authorList>
            <consortium name="The Broad Institute Genomics Platform"/>
            <consortium name="The Broad Institute Genome Sequencing Center for Infectious Disease"/>
            <person name="Wu L."/>
            <person name="Ma J."/>
        </authorList>
    </citation>
    <scope>NUCLEOTIDE SEQUENCE [LARGE SCALE GENOMIC DNA]</scope>
    <source>
        <strain evidence="9">CCM 7435</strain>
    </source>
</reference>
<comment type="similarity">
    <text evidence="2">Belongs to the drug/metabolite transporter (DMT) superfamily. 10 TMS drug/metabolite exporter (DME) (TC 2.A.7.3) family.</text>
</comment>
<keyword evidence="4 6" id="KW-1133">Transmembrane helix</keyword>
<evidence type="ECO:0000259" key="7">
    <source>
        <dbReference type="Pfam" id="PF00892"/>
    </source>
</evidence>
<feature type="transmembrane region" description="Helical" evidence="6">
    <location>
        <begin position="184"/>
        <end position="206"/>
    </location>
</feature>
<evidence type="ECO:0000313" key="8">
    <source>
        <dbReference type="EMBL" id="MFD2139484.1"/>
    </source>
</evidence>
<feature type="transmembrane region" description="Helical" evidence="6">
    <location>
        <begin position="266"/>
        <end position="283"/>
    </location>
</feature>
<keyword evidence="9" id="KW-1185">Reference proteome</keyword>
<comment type="caution">
    <text evidence="8">The sequence shown here is derived from an EMBL/GenBank/DDBJ whole genome shotgun (WGS) entry which is preliminary data.</text>
</comment>
<feature type="transmembrane region" description="Helical" evidence="6">
    <location>
        <begin position="150"/>
        <end position="172"/>
    </location>
</feature>
<organism evidence="8 9">
    <name type="scientific">Ancylobacter oerskovii</name>
    <dbReference type="NCBI Taxonomy" id="459519"/>
    <lineage>
        <taxon>Bacteria</taxon>
        <taxon>Pseudomonadati</taxon>
        <taxon>Pseudomonadota</taxon>
        <taxon>Alphaproteobacteria</taxon>
        <taxon>Hyphomicrobiales</taxon>
        <taxon>Xanthobacteraceae</taxon>
        <taxon>Ancylobacter</taxon>
    </lineage>
</organism>
<feature type="transmembrane region" description="Helical" evidence="6">
    <location>
        <begin position="243"/>
        <end position="260"/>
    </location>
</feature>
<dbReference type="PANTHER" id="PTHR22911">
    <property type="entry name" value="ACYL-MALONYL CONDENSING ENZYME-RELATED"/>
    <property type="match status" value="1"/>
</dbReference>
<dbReference type="InterPro" id="IPR037185">
    <property type="entry name" value="EmrE-like"/>
</dbReference>
<evidence type="ECO:0000256" key="3">
    <source>
        <dbReference type="ARBA" id="ARBA00022692"/>
    </source>
</evidence>
<dbReference type="SUPFAM" id="SSF103481">
    <property type="entry name" value="Multidrug resistance efflux transporter EmrE"/>
    <property type="match status" value="2"/>
</dbReference>
<evidence type="ECO:0000256" key="6">
    <source>
        <dbReference type="SAM" id="Phobius"/>
    </source>
</evidence>
<dbReference type="Pfam" id="PF00892">
    <property type="entry name" value="EamA"/>
    <property type="match status" value="2"/>
</dbReference>
<keyword evidence="3 6" id="KW-0812">Transmembrane</keyword>
<accession>A0ABW4YTU9</accession>
<dbReference type="EMBL" id="JBHUHD010000001">
    <property type="protein sequence ID" value="MFD2139484.1"/>
    <property type="molecule type" value="Genomic_DNA"/>
</dbReference>
<feature type="transmembrane region" description="Helical" evidence="6">
    <location>
        <begin position="123"/>
        <end position="144"/>
    </location>
</feature>
<dbReference type="RefSeq" id="WP_213352149.1">
    <property type="nucleotide sequence ID" value="NZ_JAHBGB010000019.1"/>
</dbReference>
<comment type="subcellular location">
    <subcellularLocation>
        <location evidence="1">Membrane</location>
        <topology evidence="1">Multi-pass membrane protein</topology>
    </subcellularLocation>
</comment>
<proteinExistence type="inferred from homology"/>
<dbReference type="Proteomes" id="UP001597299">
    <property type="component" value="Unassembled WGS sequence"/>
</dbReference>
<name>A0ABW4YTU9_9HYPH</name>
<evidence type="ECO:0000256" key="5">
    <source>
        <dbReference type="ARBA" id="ARBA00023136"/>
    </source>
</evidence>
<protein>
    <submittedName>
        <fullName evidence="8">DMT family transporter</fullName>
    </submittedName>
</protein>
<evidence type="ECO:0000256" key="4">
    <source>
        <dbReference type="ARBA" id="ARBA00022989"/>
    </source>
</evidence>
<feature type="domain" description="EamA" evidence="7">
    <location>
        <begin position="153"/>
        <end position="283"/>
    </location>
</feature>
<keyword evidence="5 6" id="KW-0472">Membrane</keyword>
<gene>
    <name evidence="8" type="ORF">ACFSNC_03645</name>
</gene>
<dbReference type="PANTHER" id="PTHR22911:SF6">
    <property type="entry name" value="SOLUTE CARRIER FAMILY 35 MEMBER G1"/>
    <property type="match status" value="1"/>
</dbReference>
<evidence type="ECO:0000256" key="1">
    <source>
        <dbReference type="ARBA" id="ARBA00004141"/>
    </source>
</evidence>
<dbReference type="InterPro" id="IPR000620">
    <property type="entry name" value="EamA_dom"/>
</dbReference>
<evidence type="ECO:0000313" key="9">
    <source>
        <dbReference type="Proteomes" id="UP001597299"/>
    </source>
</evidence>
<feature type="transmembrane region" description="Helical" evidence="6">
    <location>
        <begin position="94"/>
        <end position="116"/>
    </location>
</feature>
<feature type="transmembrane region" description="Helical" evidence="6">
    <location>
        <begin position="40"/>
        <end position="59"/>
    </location>
</feature>
<feature type="domain" description="EamA" evidence="7">
    <location>
        <begin position="9"/>
        <end position="138"/>
    </location>
</feature>
<feature type="transmembrane region" description="Helical" evidence="6">
    <location>
        <begin position="71"/>
        <end position="88"/>
    </location>
</feature>
<evidence type="ECO:0000256" key="2">
    <source>
        <dbReference type="ARBA" id="ARBA00009853"/>
    </source>
</evidence>
<sequence>MLRPALGPALLAVAGIFLLSIMDGMIKFVGETHSTPQVAFMRYLAGGSMAFLVFAAMRTRLPSRETLRPHAWRSLVVTATALSFFYALSVLPLAVVLALSFTSPIFIALFAAMILGERPTGSVVIAIGIGFLGVLVVLFSQIAPGAAEEANLLGIAAALVSAVTYALSMVVLKSRAARDPLSTIVLLQNLFPALLIAPLGVMFWTAPDAGELALMLLIGALGTAGHLCLAAAYQRADASRLGVFEYTAFIWAILIGFFAFGEIPGAATLLGAGLIIGGALIASRRARVNEPEVDVGP</sequence>